<organism evidence="1 2">
    <name type="scientific">Gigaspora margarita</name>
    <dbReference type="NCBI Taxonomy" id="4874"/>
    <lineage>
        <taxon>Eukaryota</taxon>
        <taxon>Fungi</taxon>
        <taxon>Fungi incertae sedis</taxon>
        <taxon>Mucoromycota</taxon>
        <taxon>Glomeromycotina</taxon>
        <taxon>Glomeromycetes</taxon>
        <taxon>Diversisporales</taxon>
        <taxon>Gigasporaceae</taxon>
        <taxon>Gigaspora</taxon>
    </lineage>
</organism>
<gene>
    <name evidence="1" type="ORF">GMARGA_LOCUS22158</name>
</gene>
<dbReference type="Proteomes" id="UP000789901">
    <property type="component" value="Unassembled WGS sequence"/>
</dbReference>
<protein>
    <submittedName>
        <fullName evidence="1">28741_t:CDS:1</fullName>
    </submittedName>
</protein>
<reference evidence="1 2" key="1">
    <citation type="submission" date="2021-06" db="EMBL/GenBank/DDBJ databases">
        <authorList>
            <person name="Kallberg Y."/>
            <person name="Tangrot J."/>
            <person name="Rosling A."/>
        </authorList>
    </citation>
    <scope>NUCLEOTIDE SEQUENCE [LARGE SCALE GENOMIC DNA]</scope>
    <source>
        <strain evidence="1 2">120-4 pot B 10/14</strain>
    </source>
</reference>
<feature type="non-terminal residue" evidence="1">
    <location>
        <position position="1"/>
    </location>
</feature>
<dbReference type="EMBL" id="CAJVQB010021117">
    <property type="protein sequence ID" value="CAG8796214.1"/>
    <property type="molecule type" value="Genomic_DNA"/>
</dbReference>
<keyword evidence="2" id="KW-1185">Reference proteome</keyword>
<feature type="non-terminal residue" evidence="1">
    <location>
        <position position="42"/>
    </location>
</feature>
<accession>A0ABN7VS52</accession>
<evidence type="ECO:0000313" key="2">
    <source>
        <dbReference type="Proteomes" id="UP000789901"/>
    </source>
</evidence>
<sequence>MSLKKDEAHDIEKDEIATLKKKTNYTNLTKLQILTMMAPTTN</sequence>
<comment type="caution">
    <text evidence="1">The sequence shown here is derived from an EMBL/GenBank/DDBJ whole genome shotgun (WGS) entry which is preliminary data.</text>
</comment>
<evidence type="ECO:0000313" key="1">
    <source>
        <dbReference type="EMBL" id="CAG8796214.1"/>
    </source>
</evidence>
<proteinExistence type="predicted"/>
<name>A0ABN7VS52_GIGMA</name>